<dbReference type="Proteomes" id="UP001212997">
    <property type="component" value="Unassembled WGS sequence"/>
</dbReference>
<evidence type="ECO:0000256" key="4">
    <source>
        <dbReference type="ARBA" id="ARBA00022853"/>
    </source>
</evidence>
<feature type="compositionally biased region" description="Acidic residues" evidence="9">
    <location>
        <begin position="442"/>
        <end position="465"/>
    </location>
</feature>
<dbReference type="SUPFAM" id="SSF46689">
    <property type="entry name" value="Homeodomain-like"/>
    <property type="match status" value="1"/>
</dbReference>
<comment type="similarity">
    <text evidence="2">Belongs to the SWC4 family.</text>
</comment>
<dbReference type="GO" id="GO:0006338">
    <property type="term" value="P:chromatin remodeling"/>
    <property type="evidence" value="ECO:0007669"/>
    <property type="project" value="InterPro"/>
</dbReference>
<keyword evidence="12" id="KW-1185">Reference proteome</keyword>
<feature type="region of interest" description="Disordered" evidence="9">
    <location>
        <begin position="438"/>
        <end position="508"/>
    </location>
</feature>
<dbReference type="SMART" id="SM00717">
    <property type="entry name" value="SANT"/>
    <property type="match status" value="1"/>
</dbReference>
<evidence type="ECO:0000256" key="7">
    <source>
        <dbReference type="ARBA" id="ARBA00023242"/>
    </source>
</evidence>
<evidence type="ECO:0000256" key="2">
    <source>
        <dbReference type="ARBA" id="ARBA00006918"/>
    </source>
</evidence>
<dbReference type="InterPro" id="IPR032563">
    <property type="entry name" value="DAMP1_SANT-like"/>
</dbReference>
<feature type="compositionally biased region" description="Polar residues" evidence="9">
    <location>
        <begin position="308"/>
        <end position="330"/>
    </location>
</feature>
<gene>
    <name evidence="11" type="ORF">NLI96_g3158</name>
</gene>
<feature type="domain" description="Myb-like" evidence="10">
    <location>
        <begin position="137"/>
        <end position="190"/>
    </location>
</feature>
<evidence type="ECO:0000256" key="8">
    <source>
        <dbReference type="ARBA" id="ARBA00025264"/>
    </source>
</evidence>
<feature type="region of interest" description="Disordered" evidence="9">
    <location>
        <begin position="279"/>
        <end position="330"/>
    </location>
</feature>
<dbReference type="AlphaFoldDB" id="A0AAD5YL92"/>
<dbReference type="GO" id="GO:0000812">
    <property type="term" value="C:Swr1 complex"/>
    <property type="evidence" value="ECO:0007669"/>
    <property type="project" value="TreeGrafter"/>
</dbReference>
<dbReference type="Gene3D" id="1.10.10.60">
    <property type="entry name" value="Homeodomain-like"/>
    <property type="match status" value="1"/>
</dbReference>
<keyword evidence="6" id="KW-0804">Transcription</keyword>
<evidence type="ECO:0000256" key="9">
    <source>
        <dbReference type="SAM" id="MobiDB-lite"/>
    </source>
</evidence>
<comment type="function">
    <text evidence="8">Component of the SWR1 complex which mediates the ATP-dependent exchange of histone H2A for the H2A variant HZT1 leading to transcriptional regulation of selected genes by chromatin remodeling. Component of the NuA4 histone acetyltransferase complex which is involved in transcriptional activation of selected genes principally by acetylation of nucleosomal histone H4 and H2A. The NuA4 complex is also involved in DNA repair.</text>
</comment>
<evidence type="ECO:0000313" key="11">
    <source>
        <dbReference type="EMBL" id="KAJ3487984.1"/>
    </source>
</evidence>
<dbReference type="GO" id="GO:0000122">
    <property type="term" value="P:negative regulation of transcription by RNA polymerase II"/>
    <property type="evidence" value="ECO:0007669"/>
    <property type="project" value="TreeGrafter"/>
</dbReference>
<evidence type="ECO:0000259" key="10">
    <source>
        <dbReference type="SMART" id="SM00717"/>
    </source>
</evidence>
<keyword evidence="7" id="KW-0539">Nucleus</keyword>
<reference evidence="11" key="1">
    <citation type="submission" date="2022-07" db="EMBL/GenBank/DDBJ databases">
        <title>Genome Sequence of Physisporinus lineatus.</title>
        <authorList>
            <person name="Buettner E."/>
        </authorList>
    </citation>
    <scope>NUCLEOTIDE SEQUENCE</scope>
    <source>
        <strain evidence="11">VT162</strain>
    </source>
</reference>
<keyword evidence="5" id="KW-0805">Transcription regulation</keyword>
<dbReference type="InterPro" id="IPR027109">
    <property type="entry name" value="Swc4/Dmap1"/>
</dbReference>
<dbReference type="EMBL" id="JANAWD010000077">
    <property type="protein sequence ID" value="KAJ3487984.1"/>
    <property type="molecule type" value="Genomic_DNA"/>
</dbReference>
<feature type="compositionally biased region" description="Basic and acidic residues" evidence="9">
    <location>
        <begin position="32"/>
        <end position="43"/>
    </location>
</feature>
<dbReference type="FunFam" id="1.10.10.60:FF:000087">
    <property type="entry name" value="DNA methyltransferase 1-associated protein 1"/>
    <property type="match status" value="1"/>
</dbReference>
<accession>A0AAD5YL92</accession>
<dbReference type="GO" id="GO:0035267">
    <property type="term" value="C:NuA4 histone acetyltransferase complex"/>
    <property type="evidence" value="ECO:0007669"/>
    <property type="project" value="InterPro"/>
</dbReference>
<dbReference type="InterPro" id="IPR001005">
    <property type="entry name" value="SANT/Myb"/>
</dbReference>
<dbReference type="GO" id="GO:0003714">
    <property type="term" value="F:transcription corepressor activity"/>
    <property type="evidence" value="ECO:0007669"/>
    <property type="project" value="TreeGrafter"/>
</dbReference>
<dbReference type="Pfam" id="PF16282">
    <property type="entry name" value="SANT_DAMP1_like"/>
    <property type="match status" value="1"/>
</dbReference>
<evidence type="ECO:0000313" key="12">
    <source>
        <dbReference type="Proteomes" id="UP001212997"/>
    </source>
</evidence>
<dbReference type="InterPro" id="IPR009057">
    <property type="entry name" value="Homeodomain-like_sf"/>
</dbReference>
<keyword evidence="4" id="KW-0156">Chromatin regulator</keyword>
<dbReference type="PANTHER" id="PTHR12855:SF10">
    <property type="entry name" value="DNA METHYLTRANSFERASE 1-ASSOCIATED PROTEIN 1"/>
    <property type="match status" value="1"/>
</dbReference>
<proteinExistence type="inferred from homology"/>
<feature type="compositionally biased region" description="Polar residues" evidence="9">
    <location>
        <begin position="485"/>
        <end position="498"/>
    </location>
</feature>
<name>A0AAD5YL92_9APHY</name>
<evidence type="ECO:0000256" key="1">
    <source>
        <dbReference type="ARBA" id="ARBA00004123"/>
    </source>
</evidence>
<comment type="caution">
    <text evidence="11">The sequence shown here is derived from an EMBL/GenBank/DDBJ whole genome shotgun (WGS) entry which is preliminary data.</text>
</comment>
<evidence type="ECO:0000256" key="3">
    <source>
        <dbReference type="ARBA" id="ARBA00019132"/>
    </source>
</evidence>
<comment type="subcellular location">
    <subcellularLocation>
        <location evidence="1">Nucleus</location>
    </subcellularLocation>
</comment>
<organism evidence="11 12">
    <name type="scientific">Meripilus lineatus</name>
    <dbReference type="NCBI Taxonomy" id="2056292"/>
    <lineage>
        <taxon>Eukaryota</taxon>
        <taxon>Fungi</taxon>
        <taxon>Dikarya</taxon>
        <taxon>Basidiomycota</taxon>
        <taxon>Agaricomycotina</taxon>
        <taxon>Agaricomycetes</taxon>
        <taxon>Polyporales</taxon>
        <taxon>Meripilaceae</taxon>
        <taxon>Meripilus</taxon>
    </lineage>
</organism>
<dbReference type="GO" id="GO:0006281">
    <property type="term" value="P:DNA repair"/>
    <property type="evidence" value="ECO:0007669"/>
    <property type="project" value="InterPro"/>
</dbReference>
<dbReference type="PANTHER" id="PTHR12855">
    <property type="entry name" value="DNA METHYLTRANSFERASE 1-ASSOCIATED PROTEIN 1 FAMILY MEMBER"/>
    <property type="match status" value="1"/>
</dbReference>
<feature type="region of interest" description="Disordered" evidence="9">
    <location>
        <begin position="1"/>
        <end position="43"/>
    </location>
</feature>
<protein>
    <recommendedName>
        <fullName evidence="3">SWR1-complex protein 4</fullName>
    </recommendedName>
</protein>
<sequence>MVGPSASDVRSVLQLPNPSTPTPGPSQLRRTQTVERPRKPEGLPREVYSLIGPTAVPTLVAQFAKPRLKQKPNLGGSGRRVRWEWKSFGNGARSDGLKLSHWTKAGADPEAEYPFAKYNTQSNVLTYSQDEYTRLLEDPGWTKEETDYLFQLVQEFDGRFYIVHDRYEYPNGTPRSLEDIKDRYFSVCRKLVRNRPWAGDDAGKSQLLASLTFDKERESTRKKYLASLEQRTPNQIAEEEALYVELKRLEQTERKFKKDRDELLRTLLGIESGLPDIVADEDGLNGGSASYAETRRNRRKGGEVETPVSATPSASTITLNQPAPKRQQSAKSAAYDALHCIQRIDLPPNATTSTKSSHVPVYLRSYKLPAPKTAAAPRIAQVLGELGISHTRLVMPTKENCAQLESLIEAAAALVETKKLVDKVDQDIRVAKIRLASRTSDGDEGETPGAMDADDDGEGAEEDEEGRAQSVVSGRSGRGRKQARRSMSISSVDTSTTGGPKRKKRRGE</sequence>
<evidence type="ECO:0000256" key="5">
    <source>
        <dbReference type="ARBA" id="ARBA00023015"/>
    </source>
</evidence>
<evidence type="ECO:0000256" key="6">
    <source>
        <dbReference type="ARBA" id="ARBA00023163"/>
    </source>
</evidence>